<proteinExistence type="predicted"/>
<reference evidence="1" key="2">
    <citation type="journal article" date="2015" name="Data Brief">
        <title>Shoot transcriptome of the giant reed, Arundo donax.</title>
        <authorList>
            <person name="Barrero R.A."/>
            <person name="Guerrero F.D."/>
            <person name="Moolhuijzen P."/>
            <person name="Goolsby J.A."/>
            <person name="Tidwell J."/>
            <person name="Bellgard S.E."/>
            <person name="Bellgard M.I."/>
        </authorList>
    </citation>
    <scope>NUCLEOTIDE SEQUENCE</scope>
    <source>
        <tissue evidence="1">Shoot tissue taken approximately 20 cm above the soil surface</tissue>
    </source>
</reference>
<organism evidence="1">
    <name type="scientific">Arundo donax</name>
    <name type="common">Giant reed</name>
    <name type="synonym">Donax arundinaceus</name>
    <dbReference type="NCBI Taxonomy" id="35708"/>
    <lineage>
        <taxon>Eukaryota</taxon>
        <taxon>Viridiplantae</taxon>
        <taxon>Streptophyta</taxon>
        <taxon>Embryophyta</taxon>
        <taxon>Tracheophyta</taxon>
        <taxon>Spermatophyta</taxon>
        <taxon>Magnoliopsida</taxon>
        <taxon>Liliopsida</taxon>
        <taxon>Poales</taxon>
        <taxon>Poaceae</taxon>
        <taxon>PACMAD clade</taxon>
        <taxon>Arundinoideae</taxon>
        <taxon>Arundineae</taxon>
        <taxon>Arundo</taxon>
    </lineage>
</organism>
<evidence type="ECO:0000313" key="1">
    <source>
        <dbReference type="EMBL" id="JAD72057.1"/>
    </source>
</evidence>
<protein>
    <submittedName>
        <fullName evidence="1">Uncharacterized protein</fullName>
    </submittedName>
</protein>
<name>A0A0A9CKM0_ARUDO</name>
<dbReference type="EMBL" id="GBRH01225838">
    <property type="protein sequence ID" value="JAD72057.1"/>
    <property type="molecule type" value="Transcribed_RNA"/>
</dbReference>
<sequence>MYLPRSYEYAFKS</sequence>
<accession>A0A0A9CKM0</accession>
<reference evidence="1" key="1">
    <citation type="submission" date="2014-09" db="EMBL/GenBank/DDBJ databases">
        <authorList>
            <person name="Magalhaes I.L.F."/>
            <person name="Oliveira U."/>
            <person name="Santos F.R."/>
            <person name="Vidigal T.H.D.A."/>
            <person name="Brescovit A.D."/>
            <person name="Santos A.J."/>
        </authorList>
    </citation>
    <scope>NUCLEOTIDE SEQUENCE</scope>
    <source>
        <tissue evidence="1">Shoot tissue taken approximately 20 cm above the soil surface</tissue>
    </source>
</reference>